<accession>A0A171KVY4</accession>
<protein>
    <submittedName>
        <fullName evidence="2">GCN5 family acetyltransferase</fullName>
    </submittedName>
    <submittedName>
        <fullName evidence="3">Putative GNAT family N-acyltransferase</fullName>
    </submittedName>
</protein>
<reference evidence="3 5" key="2">
    <citation type="submission" date="2019-02" db="EMBL/GenBank/DDBJ databases">
        <title>Genomic Encyclopedia of Type Strains, Phase IV (KMG-IV): sequencing the most valuable type-strain genomes for metagenomic binning, comparative biology and taxonomic classification.</title>
        <authorList>
            <person name="Goeker M."/>
        </authorList>
    </citation>
    <scope>NUCLEOTIDE SEQUENCE [LARGE SCALE GENOMIC DNA]</scope>
    <source>
        <strain evidence="3 5">DSM 16618</strain>
    </source>
</reference>
<sequence length="151" mass="16412">MPDTLTPATPPSTQLRLGNWEALRADATPIRFEVFVDEQGVPPEIELDDMDPLCLHAVAYDAHGIALGTGRLLPDGHIGRMAVRRPARGTGLGGLLLEALVDAGLRQGHTTLVLHAQCHARPFYERHGFQAEGAPFQEAGIDHIAMVRRAR</sequence>
<dbReference type="InterPro" id="IPR016181">
    <property type="entry name" value="Acyl_CoA_acyltransferase"/>
</dbReference>
<keyword evidence="4" id="KW-1185">Reference proteome</keyword>
<keyword evidence="3" id="KW-0012">Acyltransferase</keyword>
<keyword evidence="2" id="KW-0808">Transferase</keyword>
<evidence type="ECO:0000313" key="5">
    <source>
        <dbReference type="Proteomes" id="UP000292039"/>
    </source>
</evidence>
<organism evidence="2 4">
    <name type="scientific">Kerstersia gyiorum</name>
    <dbReference type="NCBI Taxonomy" id="206506"/>
    <lineage>
        <taxon>Bacteria</taxon>
        <taxon>Pseudomonadati</taxon>
        <taxon>Pseudomonadota</taxon>
        <taxon>Betaproteobacteria</taxon>
        <taxon>Burkholderiales</taxon>
        <taxon>Alcaligenaceae</taxon>
        <taxon>Kerstersia</taxon>
    </lineage>
</organism>
<dbReference type="EMBL" id="LBNE01000001">
    <property type="protein sequence ID" value="KKO73051.1"/>
    <property type="molecule type" value="Genomic_DNA"/>
</dbReference>
<dbReference type="EMBL" id="SGWZ01000001">
    <property type="protein sequence ID" value="RZS73713.1"/>
    <property type="molecule type" value="Genomic_DNA"/>
</dbReference>
<dbReference type="InterPro" id="IPR000182">
    <property type="entry name" value="GNAT_dom"/>
</dbReference>
<evidence type="ECO:0000313" key="2">
    <source>
        <dbReference type="EMBL" id="KKO73051.1"/>
    </source>
</evidence>
<gene>
    <name evidence="2" type="ORF">AAV32_01670</name>
    <name evidence="3" type="ORF">EV679_0917</name>
</gene>
<feature type="domain" description="N-acetyltransferase" evidence="1">
    <location>
        <begin position="13"/>
        <end position="151"/>
    </location>
</feature>
<dbReference type="InterPro" id="IPR039143">
    <property type="entry name" value="GNPNAT1-like"/>
</dbReference>
<reference evidence="2 4" key="1">
    <citation type="submission" date="2015-04" db="EMBL/GenBank/DDBJ databases">
        <title>Genome sequence of Kerstersia gyiorum CG1.</title>
        <authorList>
            <person name="Greninger A.L."/>
            <person name="Kozyreva V."/>
            <person name="Chaturvedi V."/>
        </authorList>
    </citation>
    <scope>NUCLEOTIDE SEQUENCE [LARGE SCALE GENOMIC DNA]</scope>
    <source>
        <strain evidence="2 4">CG1</strain>
    </source>
</reference>
<dbReference type="PANTHER" id="PTHR13355">
    <property type="entry name" value="GLUCOSAMINE 6-PHOSPHATE N-ACETYLTRANSFERASE"/>
    <property type="match status" value="1"/>
</dbReference>
<proteinExistence type="predicted"/>
<dbReference type="PANTHER" id="PTHR13355:SF11">
    <property type="entry name" value="GLUCOSAMINE 6-PHOSPHATE N-ACETYLTRANSFERASE"/>
    <property type="match status" value="1"/>
</dbReference>
<evidence type="ECO:0000313" key="3">
    <source>
        <dbReference type="EMBL" id="RZS73713.1"/>
    </source>
</evidence>
<dbReference type="AlphaFoldDB" id="A0A171KVY4"/>
<dbReference type="PROSITE" id="PS51186">
    <property type="entry name" value="GNAT"/>
    <property type="match status" value="1"/>
</dbReference>
<name>A0A171KVY4_9BURK</name>
<comment type="caution">
    <text evidence="2">The sequence shown here is derived from an EMBL/GenBank/DDBJ whole genome shotgun (WGS) entry which is preliminary data.</text>
</comment>
<dbReference type="Proteomes" id="UP000292039">
    <property type="component" value="Unassembled WGS sequence"/>
</dbReference>
<dbReference type="Pfam" id="PF13673">
    <property type="entry name" value="Acetyltransf_10"/>
    <property type="match status" value="1"/>
</dbReference>
<dbReference type="SUPFAM" id="SSF55729">
    <property type="entry name" value="Acyl-CoA N-acyltransferases (Nat)"/>
    <property type="match status" value="1"/>
</dbReference>
<dbReference type="PATRIC" id="fig|206506.3.peg.372"/>
<dbReference type="Gene3D" id="3.40.630.30">
    <property type="match status" value="1"/>
</dbReference>
<evidence type="ECO:0000259" key="1">
    <source>
        <dbReference type="PROSITE" id="PS51186"/>
    </source>
</evidence>
<dbReference type="RefSeq" id="WP_068366876.1">
    <property type="nucleotide sequence ID" value="NZ_CBCSEB010000002.1"/>
</dbReference>
<evidence type="ECO:0000313" key="4">
    <source>
        <dbReference type="Proteomes" id="UP000078084"/>
    </source>
</evidence>
<dbReference type="GO" id="GO:0004343">
    <property type="term" value="F:glucosamine 6-phosphate N-acetyltransferase activity"/>
    <property type="evidence" value="ECO:0007669"/>
    <property type="project" value="TreeGrafter"/>
</dbReference>
<dbReference type="Proteomes" id="UP000078084">
    <property type="component" value="Unassembled WGS sequence"/>
</dbReference>
<dbReference type="OrthoDB" id="9796171at2"/>